<feature type="domain" description="VTT" evidence="2">
    <location>
        <begin position="116"/>
        <end position="236"/>
    </location>
</feature>
<dbReference type="Pfam" id="PF09335">
    <property type="entry name" value="VTT_dom"/>
    <property type="match status" value="1"/>
</dbReference>
<dbReference type="PANTHER" id="PTHR46431:SF7">
    <property type="entry name" value="SNARE ASSOCIATED GOLGI PROTEIN FAMILY"/>
    <property type="match status" value="1"/>
</dbReference>
<keyword evidence="1" id="KW-0812">Transmembrane</keyword>
<dbReference type="Proteomes" id="UP001227230">
    <property type="component" value="Chromosome 2"/>
</dbReference>
<protein>
    <recommendedName>
        <fullName evidence="2">VTT domain-containing protein</fullName>
    </recommendedName>
</protein>
<name>A0ABY9BHI3_VITVI</name>
<evidence type="ECO:0000256" key="1">
    <source>
        <dbReference type="SAM" id="Phobius"/>
    </source>
</evidence>
<accession>A0ABY9BHI3</accession>
<gene>
    <name evidence="3" type="ORF">VitviT2T_002119</name>
</gene>
<feature type="transmembrane region" description="Helical" evidence="1">
    <location>
        <begin position="95"/>
        <end position="116"/>
    </location>
</feature>
<dbReference type="InterPro" id="IPR032816">
    <property type="entry name" value="VTT_dom"/>
</dbReference>
<keyword evidence="4" id="KW-1185">Reference proteome</keyword>
<evidence type="ECO:0000313" key="3">
    <source>
        <dbReference type="EMBL" id="WJZ82353.1"/>
    </source>
</evidence>
<evidence type="ECO:0000313" key="4">
    <source>
        <dbReference type="Proteomes" id="UP001227230"/>
    </source>
</evidence>
<keyword evidence="1" id="KW-0472">Membrane</keyword>
<feature type="transmembrane region" description="Helical" evidence="1">
    <location>
        <begin position="256"/>
        <end position="276"/>
    </location>
</feature>
<keyword evidence="1" id="KW-1133">Transmembrane helix</keyword>
<evidence type="ECO:0000259" key="2">
    <source>
        <dbReference type="Pfam" id="PF09335"/>
    </source>
</evidence>
<reference evidence="3 4" key="1">
    <citation type="journal article" date="2023" name="Hortic Res">
        <title>The complete reference genome for grapevine (Vitis vinifera L.) genetics and breeding.</title>
        <authorList>
            <person name="Shi X."/>
            <person name="Cao S."/>
            <person name="Wang X."/>
            <person name="Huang S."/>
            <person name="Wang Y."/>
            <person name="Liu Z."/>
            <person name="Liu W."/>
            <person name="Leng X."/>
            <person name="Peng Y."/>
            <person name="Wang N."/>
            <person name="Wang Y."/>
            <person name="Ma Z."/>
            <person name="Xu X."/>
            <person name="Zhang F."/>
            <person name="Xue H."/>
            <person name="Zhong H."/>
            <person name="Wang Y."/>
            <person name="Zhang K."/>
            <person name="Velt A."/>
            <person name="Avia K."/>
            <person name="Holtgrawe D."/>
            <person name="Grimplet J."/>
            <person name="Matus J.T."/>
            <person name="Ware D."/>
            <person name="Wu X."/>
            <person name="Wang H."/>
            <person name="Liu C."/>
            <person name="Fang Y."/>
            <person name="Rustenholz C."/>
            <person name="Cheng Z."/>
            <person name="Xiao H."/>
            <person name="Zhou Y."/>
        </authorList>
    </citation>
    <scope>NUCLEOTIDE SEQUENCE [LARGE SCALE GENOMIC DNA]</scope>
    <source>
        <strain evidence="4">cv. Pinot noir / PN40024</strain>
        <tissue evidence="3">Leaf</tissue>
    </source>
</reference>
<feature type="transmembrane region" description="Helical" evidence="1">
    <location>
        <begin position="216"/>
        <end position="236"/>
    </location>
</feature>
<dbReference type="EMBL" id="CP126649">
    <property type="protein sequence ID" value="WJZ82353.1"/>
    <property type="molecule type" value="Genomic_DNA"/>
</dbReference>
<feature type="transmembrane region" description="Helical" evidence="1">
    <location>
        <begin position="128"/>
        <end position="152"/>
    </location>
</feature>
<sequence>MTFEGGDDDGGVVPELTLRMGDYVKLRQPAECEEEGFGDVEPSTPRRRGLIWWWAKVALLCVVLGVLAGVFLKWVGPFFMDKELMPIINWETTTFSTPVLALVIFGSVALFPTLLLPSTPSMWVAGMTFGYGLGFLLIIAGVAVGVSLPYIIGSLFHHKIQGWLEKYPKKASIIRLAGEGNWFHQFRAVTLIRVSPFPYILFNYCSVATNVKYGPYIMGSLIGVVPEIFVAIYTGILIRALADASHEQHSLSASQVILNVVGFCATVATTIFFTVYSKRQLKALQKEEELLLDYSAFLTAFSSLHFGLSTLESRVFGPAPLWLELEYVVCRWVEGSQKAFTVTQCGFVFIEQGGGSDKMLVLGCDRDVIFLAIEANADSGVPKRVDP</sequence>
<feature type="transmembrane region" description="Helical" evidence="1">
    <location>
        <begin position="51"/>
        <end position="75"/>
    </location>
</feature>
<dbReference type="PANTHER" id="PTHR46431">
    <property type="entry name" value="EXPRESSED PROTEIN"/>
    <property type="match status" value="1"/>
</dbReference>
<organism evidence="3 4">
    <name type="scientific">Vitis vinifera</name>
    <name type="common">Grape</name>
    <dbReference type="NCBI Taxonomy" id="29760"/>
    <lineage>
        <taxon>Eukaryota</taxon>
        <taxon>Viridiplantae</taxon>
        <taxon>Streptophyta</taxon>
        <taxon>Embryophyta</taxon>
        <taxon>Tracheophyta</taxon>
        <taxon>Spermatophyta</taxon>
        <taxon>Magnoliopsida</taxon>
        <taxon>eudicotyledons</taxon>
        <taxon>Gunneridae</taxon>
        <taxon>Pentapetalae</taxon>
        <taxon>rosids</taxon>
        <taxon>Vitales</taxon>
        <taxon>Vitaceae</taxon>
        <taxon>Viteae</taxon>
        <taxon>Vitis</taxon>
    </lineage>
</organism>
<proteinExistence type="predicted"/>